<feature type="domain" description="KTSC" evidence="1">
    <location>
        <begin position="20"/>
        <end position="71"/>
    </location>
</feature>
<dbReference type="KEGG" id="oni:Osc7112_1338"/>
<proteinExistence type="predicted"/>
<dbReference type="STRING" id="179408.Osc7112_1338"/>
<reference evidence="2 3" key="1">
    <citation type="submission" date="2012-05" db="EMBL/GenBank/DDBJ databases">
        <title>Finished chromosome of genome of Oscillatoria sp. PCC 7112.</title>
        <authorList>
            <consortium name="US DOE Joint Genome Institute"/>
            <person name="Gugger M."/>
            <person name="Coursin T."/>
            <person name="Rippka R."/>
            <person name="Tandeau De Marsac N."/>
            <person name="Huntemann M."/>
            <person name="Wei C.-L."/>
            <person name="Han J."/>
            <person name="Detter J.C."/>
            <person name="Han C."/>
            <person name="Tapia R."/>
            <person name="Davenport K."/>
            <person name="Daligault H."/>
            <person name="Erkkila T."/>
            <person name="Gu W."/>
            <person name="Munk A.C.C."/>
            <person name="Teshima H."/>
            <person name="Xu Y."/>
            <person name="Chain P."/>
            <person name="Chen A."/>
            <person name="Krypides N."/>
            <person name="Mavromatis K."/>
            <person name="Markowitz V."/>
            <person name="Szeto E."/>
            <person name="Ivanova N."/>
            <person name="Mikhailova N."/>
            <person name="Ovchinnikova G."/>
            <person name="Pagani I."/>
            <person name="Pati A."/>
            <person name="Goodwin L."/>
            <person name="Peters L."/>
            <person name="Pitluck S."/>
            <person name="Woyke T."/>
            <person name="Kerfeld C."/>
        </authorList>
    </citation>
    <scope>NUCLEOTIDE SEQUENCE [LARGE SCALE GENOMIC DNA]</scope>
    <source>
        <strain evidence="2 3">PCC 7112</strain>
    </source>
</reference>
<protein>
    <recommendedName>
        <fullName evidence="1">KTSC domain-containing protein</fullName>
    </recommendedName>
</protein>
<keyword evidence="3" id="KW-1185">Reference proteome</keyword>
<dbReference type="InterPro" id="IPR025309">
    <property type="entry name" value="KTSC_dom"/>
</dbReference>
<gene>
    <name evidence="2" type="ORF">Osc7112_1338</name>
</gene>
<dbReference type="AlphaFoldDB" id="K9VF27"/>
<dbReference type="Pfam" id="PF13619">
    <property type="entry name" value="KTSC"/>
    <property type="match status" value="1"/>
</dbReference>
<dbReference type="Proteomes" id="UP000010478">
    <property type="component" value="Chromosome"/>
</dbReference>
<name>K9VF27_9CYAN</name>
<evidence type="ECO:0000313" key="2">
    <source>
        <dbReference type="EMBL" id="AFZ05870.1"/>
    </source>
</evidence>
<accession>K9VF27</accession>
<dbReference type="HOGENOM" id="CLU_174765_3_0_3"/>
<dbReference type="EMBL" id="CP003614">
    <property type="protein sequence ID" value="AFZ05870.1"/>
    <property type="molecule type" value="Genomic_DNA"/>
</dbReference>
<evidence type="ECO:0000259" key="1">
    <source>
        <dbReference type="Pfam" id="PF13619"/>
    </source>
</evidence>
<organism evidence="2 3">
    <name type="scientific">Phormidium nigroviride PCC 7112</name>
    <dbReference type="NCBI Taxonomy" id="179408"/>
    <lineage>
        <taxon>Bacteria</taxon>
        <taxon>Bacillati</taxon>
        <taxon>Cyanobacteriota</taxon>
        <taxon>Cyanophyceae</taxon>
        <taxon>Oscillatoriophycideae</taxon>
        <taxon>Oscillatoriales</taxon>
        <taxon>Oscillatoriaceae</taxon>
        <taxon>Phormidium</taxon>
    </lineage>
</organism>
<dbReference type="eggNOG" id="COG4249">
    <property type="taxonomic scope" value="Bacteria"/>
</dbReference>
<evidence type="ECO:0000313" key="3">
    <source>
        <dbReference type="Proteomes" id="UP000010478"/>
    </source>
</evidence>
<sequence length="87" mass="10146">MLFFSGSLTYREIMKLQPVESSMIKAVGYDETTSTLEVVFNSGKTYLYSEVPNNVYLELMDSDSKGSYMRDCVIDCYPYQQVKKRRR</sequence>